<dbReference type="AlphaFoldDB" id="A0A853F928"/>
<gene>
    <name evidence="7" type="ORF">H0A68_06345</name>
</gene>
<evidence type="ECO:0000313" key="7">
    <source>
        <dbReference type="EMBL" id="NYT36487.1"/>
    </source>
</evidence>
<dbReference type="PANTHER" id="PTHR30293">
    <property type="entry name" value="TRANSCRIPTIONAL REGULATORY PROTEIN NAC-RELATED"/>
    <property type="match status" value="1"/>
</dbReference>
<dbReference type="InterPro" id="IPR036390">
    <property type="entry name" value="WH_DNA-bd_sf"/>
</dbReference>
<evidence type="ECO:0000313" key="8">
    <source>
        <dbReference type="Proteomes" id="UP000580517"/>
    </source>
</evidence>
<comment type="caution">
    <text evidence="7">The sequence shown here is derived from an EMBL/GenBank/DDBJ whole genome shotgun (WGS) entry which is preliminary data.</text>
</comment>
<evidence type="ECO:0000256" key="1">
    <source>
        <dbReference type="ARBA" id="ARBA00009437"/>
    </source>
</evidence>
<sequence>MTPRQLRYFVEIAKSGNISVASAALRIAQPALSQHVASMEQELGVKLLVRHGKGVSLTAEGKRLVQRASSILDQMEALHSDVIAPPGRPRGPVRLCIARSMVDILAAPLYRSVQATYPDVRLLLSSALSSEARTLMEARQLDLALMPNAFELPNIVCQPLYEESFALFEAHTSIRRVAKTIAFANIGSRPLVAPDRDHDLRRMVERTAVAHNCPLNVCYEINDPALCMALVREGVASAILPENASFALRHNPQIAMRRIIKPRLSRVQSIVRPLDANGTDAAIQAVADILPMLVDALIRTGQLDGKLADTSLAQ</sequence>
<dbReference type="OrthoDB" id="8850588at2"/>
<evidence type="ECO:0000259" key="6">
    <source>
        <dbReference type="PROSITE" id="PS50931"/>
    </source>
</evidence>
<keyword evidence="2" id="KW-0805">Transcription regulation</keyword>
<dbReference type="Proteomes" id="UP000580517">
    <property type="component" value="Unassembled WGS sequence"/>
</dbReference>
<dbReference type="Gene3D" id="1.10.10.10">
    <property type="entry name" value="Winged helix-like DNA-binding domain superfamily/Winged helix DNA-binding domain"/>
    <property type="match status" value="1"/>
</dbReference>
<dbReference type="PROSITE" id="PS50931">
    <property type="entry name" value="HTH_LYSR"/>
    <property type="match status" value="1"/>
</dbReference>
<dbReference type="GO" id="GO:0003677">
    <property type="term" value="F:DNA binding"/>
    <property type="evidence" value="ECO:0007669"/>
    <property type="project" value="UniProtKB-KW"/>
</dbReference>
<dbReference type="FunFam" id="1.10.10.10:FF:000001">
    <property type="entry name" value="LysR family transcriptional regulator"/>
    <property type="match status" value="1"/>
</dbReference>
<evidence type="ECO:0000256" key="2">
    <source>
        <dbReference type="ARBA" id="ARBA00023015"/>
    </source>
</evidence>
<protein>
    <submittedName>
        <fullName evidence="7">LysR family transcriptional regulator</fullName>
    </submittedName>
</protein>
<dbReference type="Gene3D" id="3.40.190.290">
    <property type="match status" value="1"/>
</dbReference>
<feature type="domain" description="HTH lysR-type" evidence="6">
    <location>
        <begin position="1"/>
        <end position="58"/>
    </location>
</feature>
<evidence type="ECO:0000256" key="5">
    <source>
        <dbReference type="ARBA" id="ARBA00023163"/>
    </source>
</evidence>
<keyword evidence="3" id="KW-0238">DNA-binding</keyword>
<comment type="similarity">
    <text evidence="1">Belongs to the LysR transcriptional regulatory family.</text>
</comment>
<dbReference type="RefSeq" id="WP_129968460.1">
    <property type="nucleotide sequence ID" value="NZ_JACCEW010000002.1"/>
</dbReference>
<name>A0A853F928_9BURK</name>
<dbReference type="Pfam" id="PF03466">
    <property type="entry name" value="LysR_substrate"/>
    <property type="match status" value="1"/>
</dbReference>
<accession>A0A853F928</accession>
<keyword evidence="4" id="KW-0010">Activator</keyword>
<keyword evidence="8" id="KW-1185">Reference proteome</keyword>
<dbReference type="PRINTS" id="PR00039">
    <property type="entry name" value="HTHLYSR"/>
</dbReference>
<reference evidence="7 8" key="1">
    <citation type="submission" date="2020-07" db="EMBL/GenBank/DDBJ databases">
        <title>Taxonomic revisions and descriptions of new bacterial species based on genomic comparisons in the high-G+C-content subgroup of the family Alcaligenaceae.</title>
        <authorList>
            <person name="Szabo A."/>
            <person name="Felfoldi T."/>
        </authorList>
    </citation>
    <scope>NUCLEOTIDE SEQUENCE [LARGE SCALE GENOMIC DNA]</scope>
    <source>
        <strain evidence="7 8">DSM 25264</strain>
    </source>
</reference>
<evidence type="ECO:0000256" key="4">
    <source>
        <dbReference type="ARBA" id="ARBA00023159"/>
    </source>
</evidence>
<dbReference type="GO" id="GO:0003700">
    <property type="term" value="F:DNA-binding transcription factor activity"/>
    <property type="evidence" value="ECO:0007669"/>
    <property type="project" value="InterPro"/>
</dbReference>
<dbReference type="SUPFAM" id="SSF46785">
    <property type="entry name" value="Winged helix' DNA-binding domain"/>
    <property type="match status" value="1"/>
</dbReference>
<dbReference type="InterPro" id="IPR036388">
    <property type="entry name" value="WH-like_DNA-bd_sf"/>
</dbReference>
<dbReference type="PANTHER" id="PTHR30293:SF0">
    <property type="entry name" value="NITROGEN ASSIMILATION REGULATORY PROTEIN NAC"/>
    <property type="match status" value="1"/>
</dbReference>
<dbReference type="GO" id="GO:2000142">
    <property type="term" value="P:regulation of DNA-templated transcription initiation"/>
    <property type="evidence" value="ECO:0007669"/>
    <property type="project" value="TreeGrafter"/>
</dbReference>
<keyword evidence="5" id="KW-0804">Transcription</keyword>
<dbReference type="EMBL" id="JACCEW010000002">
    <property type="protein sequence ID" value="NYT36487.1"/>
    <property type="molecule type" value="Genomic_DNA"/>
</dbReference>
<proteinExistence type="inferred from homology"/>
<dbReference type="InterPro" id="IPR005119">
    <property type="entry name" value="LysR_subst-bd"/>
</dbReference>
<evidence type="ECO:0000256" key="3">
    <source>
        <dbReference type="ARBA" id="ARBA00023125"/>
    </source>
</evidence>
<dbReference type="Pfam" id="PF00126">
    <property type="entry name" value="HTH_1"/>
    <property type="match status" value="1"/>
</dbReference>
<dbReference type="SUPFAM" id="SSF53850">
    <property type="entry name" value="Periplasmic binding protein-like II"/>
    <property type="match status" value="1"/>
</dbReference>
<dbReference type="InterPro" id="IPR000847">
    <property type="entry name" value="LysR_HTH_N"/>
</dbReference>
<organism evidence="7 8">
    <name type="scientific">Allopusillimonas soli</name>
    <dbReference type="NCBI Taxonomy" id="659016"/>
    <lineage>
        <taxon>Bacteria</taxon>
        <taxon>Pseudomonadati</taxon>
        <taxon>Pseudomonadota</taxon>
        <taxon>Betaproteobacteria</taxon>
        <taxon>Burkholderiales</taxon>
        <taxon>Alcaligenaceae</taxon>
        <taxon>Allopusillimonas</taxon>
    </lineage>
</organism>